<name>A0A7W6GP92_9SPHN</name>
<dbReference type="SUPFAM" id="SSF51735">
    <property type="entry name" value="NAD(P)-binding Rossmann-fold domains"/>
    <property type="match status" value="1"/>
</dbReference>
<keyword evidence="2" id="KW-0560">Oxidoreductase</keyword>
<dbReference type="FunFam" id="3.40.50.720:FF:000084">
    <property type="entry name" value="Short-chain dehydrogenase reductase"/>
    <property type="match status" value="1"/>
</dbReference>
<evidence type="ECO:0000313" key="4">
    <source>
        <dbReference type="EMBL" id="MBB3983116.1"/>
    </source>
</evidence>
<comment type="caution">
    <text evidence="4">The sequence shown here is derived from an EMBL/GenBank/DDBJ whole genome shotgun (WGS) entry which is preliminary data.</text>
</comment>
<organism evidence="4 5">
    <name type="scientific">Sphingobium fontiphilum</name>
    <dbReference type="NCBI Taxonomy" id="944425"/>
    <lineage>
        <taxon>Bacteria</taxon>
        <taxon>Pseudomonadati</taxon>
        <taxon>Pseudomonadota</taxon>
        <taxon>Alphaproteobacteria</taxon>
        <taxon>Sphingomonadales</taxon>
        <taxon>Sphingomonadaceae</taxon>
        <taxon>Sphingobium</taxon>
    </lineage>
</organism>
<evidence type="ECO:0000313" key="5">
    <source>
        <dbReference type="Proteomes" id="UP000552757"/>
    </source>
</evidence>
<dbReference type="RefSeq" id="WP_183956139.1">
    <property type="nucleotide sequence ID" value="NZ_JACIEB010000007.1"/>
</dbReference>
<dbReference type="PANTHER" id="PTHR43669:SF3">
    <property type="entry name" value="ALCOHOL DEHYDROGENASE, PUTATIVE (AFU_ORTHOLOGUE AFUA_3G03445)-RELATED"/>
    <property type="match status" value="1"/>
</dbReference>
<evidence type="ECO:0000256" key="2">
    <source>
        <dbReference type="ARBA" id="ARBA00023002"/>
    </source>
</evidence>
<dbReference type="EMBL" id="JACIEB010000007">
    <property type="protein sequence ID" value="MBB3983116.1"/>
    <property type="molecule type" value="Genomic_DNA"/>
</dbReference>
<gene>
    <name evidence="4" type="ORF">GGR44_002803</name>
</gene>
<comment type="catalytic activity">
    <reaction evidence="3">
        <text>2,5-dichlorocyclohexa-2,5-dien-1,4-diol + NAD(+) = 2,5-dichlorohydroquinone + NADH + H(+)</text>
        <dbReference type="Rhea" id="RHEA:15741"/>
        <dbReference type="ChEBI" id="CHEBI:15378"/>
        <dbReference type="ChEBI" id="CHEBI:27545"/>
        <dbReference type="ChEBI" id="CHEBI:28975"/>
        <dbReference type="ChEBI" id="CHEBI:57540"/>
        <dbReference type="ChEBI" id="CHEBI:57945"/>
    </reaction>
</comment>
<accession>A0A7W6GP92</accession>
<dbReference type="AlphaFoldDB" id="A0A7W6GP92"/>
<comment type="similarity">
    <text evidence="1">Belongs to the short-chain dehydrogenases/reductases (SDR) family.</text>
</comment>
<dbReference type="Proteomes" id="UP000552757">
    <property type="component" value="Unassembled WGS sequence"/>
</dbReference>
<evidence type="ECO:0000256" key="1">
    <source>
        <dbReference type="ARBA" id="ARBA00006484"/>
    </source>
</evidence>
<dbReference type="PANTHER" id="PTHR43669">
    <property type="entry name" value="5-KETO-D-GLUCONATE 5-REDUCTASE"/>
    <property type="match status" value="1"/>
</dbReference>
<dbReference type="GO" id="GO:0016491">
    <property type="term" value="F:oxidoreductase activity"/>
    <property type="evidence" value="ECO:0007669"/>
    <property type="project" value="UniProtKB-KW"/>
</dbReference>
<evidence type="ECO:0000256" key="3">
    <source>
        <dbReference type="ARBA" id="ARBA00051383"/>
    </source>
</evidence>
<sequence>MGKTRFDFSGKRVLVSGSTSGIGAATARLFAESGARVVIHGRNADRAAALQDEIRAAGGTAIVALGSLDSDAGAASIVQQVEAEFGGIDILVSNAGDSQPYAADWFAVPTEDWLSSYNSNVGGAVRLAKAFVPAMRRQRWGRVILIGSSAYYLPIPDFPTYGPAKAALANVMVNMTKILGGTGVTVNMISPGSVLTETMQANLLPMAQAEGWSDIDPLAIERRLIAEKWPNAAGRMGRPEEIAATVAFVASEEAAYMTGAHIRVNGGESPSLH</sequence>
<dbReference type="Gene3D" id="3.40.50.720">
    <property type="entry name" value="NAD(P)-binding Rossmann-like Domain"/>
    <property type="match status" value="1"/>
</dbReference>
<proteinExistence type="inferred from homology"/>
<keyword evidence="5" id="KW-1185">Reference proteome</keyword>
<dbReference type="InterPro" id="IPR002347">
    <property type="entry name" value="SDR_fam"/>
</dbReference>
<dbReference type="PRINTS" id="PR00081">
    <property type="entry name" value="GDHRDH"/>
</dbReference>
<dbReference type="Pfam" id="PF13561">
    <property type="entry name" value="adh_short_C2"/>
    <property type="match status" value="1"/>
</dbReference>
<protein>
    <submittedName>
        <fullName evidence="4">NAD(P)-dependent dehydrogenase (Short-subunit alcohol dehydrogenase family)</fullName>
    </submittedName>
</protein>
<dbReference type="InterPro" id="IPR036291">
    <property type="entry name" value="NAD(P)-bd_dom_sf"/>
</dbReference>
<reference evidence="4 5" key="1">
    <citation type="submission" date="2020-08" db="EMBL/GenBank/DDBJ databases">
        <title>Genomic Encyclopedia of Type Strains, Phase IV (KMG-IV): sequencing the most valuable type-strain genomes for metagenomic binning, comparative biology and taxonomic classification.</title>
        <authorList>
            <person name="Goeker M."/>
        </authorList>
    </citation>
    <scope>NUCLEOTIDE SEQUENCE [LARGE SCALE GENOMIC DNA]</scope>
    <source>
        <strain evidence="4 5">DSM 29348</strain>
    </source>
</reference>